<feature type="transmembrane region" description="Helical" evidence="1">
    <location>
        <begin position="119"/>
        <end position="140"/>
    </location>
</feature>
<accession>A0AAU7UE42</accession>
<organism evidence="2">
    <name type="scientific">Deinococcus sonorensis KR-87</name>
    <dbReference type="NCBI Taxonomy" id="694439"/>
    <lineage>
        <taxon>Bacteria</taxon>
        <taxon>Thermotogati</taxon>
        <taxon>Deinococcota</taxon>
        <taxon>Deinococci</taxon>
        <taxon>Deinococcales</taxon>
        <taxon>Deinococcaceae</taxon>
        <taxon>Deinococcus</taxon>
    </lineage>
</organism>
<keyword evidence="1" id="KW-1133">Transmembrane helix</keyword>
<keyword evidence="1" id="KW-0812">Transmembrane</keyword>
<evidence type="ECO:0000256" key="1">
    <source>
        <dbReference type="SAM" id="Phobius"/>
    </source>
</evidence>
<dbReference type="RefSeq" id="WP_350244242.1">
    <property type="nucleotide sequence ID" value="NZ_CP158299.1"/>
</dbReference>
<evidence type="ECO:0000313" key="2">
    <source>
        <dbReference type="EMBL" id="XBV86188.1"/>
    </source>
</evidence>
<dbReference type="InterPro" id="IPR053824">
    <property type="entry name" value="DUF7010"/>
</dbReference>
<proteinExistence type="predicted"/>
<feature type="transmembrane region" description="Helical" evidence="1">
    <location>
        <begin position="44"/>
        <end position="64"/>
    </location>
</feature>
<name>A0AAU7UE42_9DEIO</name>
<feature type="transmembrane region" description="Helical" evidence="1">
    <location>
        <begin position="6"/>
        <end position="23"/>
    </location>
</feature>
<sequence>MILAAILILSLLMTAWAVTRFSSRRRGFSGTSDRAAGNRVRKGFIVVNIVQWSSIGVAVLLLALTNHPSWILPCVILVTGLHFFPLAHLFRYRGYTLTAAALIVVALLCMLFGSDGRSVGLSLLATGAILWASAVALLAAM</sequence>
<protein>
    <submittedName>
        <fullName evidence="2">Uncharacterized protein</fullName>
    </submittedName>
</protein>
<dbReference type="EMBL" id="CP158299">
    <property type="protein sequence ID" value="XBV86188.1"/>
    <property type="molecule type" value="Genomic_DNA"/>
</dbReference>
<dbReference type="KEGG" id="dsc:ABOD76_07750"/>
<reference evidence="2" key="1">
    <citation type="submission" date="2024-06" db="EMBL/GenBank/DDBJ databases">
        <title>Draft Genome Sequence of Deinococcus sonorensis Type Strain KR-87, a Biofilm Producing Representative of the Genus Deinococcus.</title>
        <authorList>
            <person name="Boren L.S."/>
            <person name="Grosso R.A."/>
            <person name="Hugenberg-Cox A.N."/>
            <person name="Hill J.T.E."/>
            <person name="Albert C.M."/>
            <person name="Tuohy J.M."/>
        </authorList>
    </citation>
    <scope>NUCLEOTIDE SEQUENCE</scope>
    <source>
        <strain evidence="2">KR-87</strain>
    </source>
</reference>
<dbReference type="AlphaFoldDB" id="A0AAU7UE42"/>
<feature type="transmembrane region" description="Helical" evidence="1">
    <location>
        <begin position="70"/>
        <end position="87"/>
    </location>
</feature>
<keyword evidence="1" id="KW-0472">Membrane</keyword>
<feature type="transmembrane region" description="Helical" evidence="1">
    <location>
        <begin position="94"/>
        <end position="113"/>
    </location>
</feature>
<gene>
    <name evidence="2" type="ORF">ABOD76_07750</name>
</gene>
<dbReference type="Pfam" id="PF22765">
    <property type="entry name" value="DUF7010"/>
    <property type="match status" value="1"/>
</dbReference>